<reference evidence="15" key="1">
    <citation type="submission" date="2013-06" db="EMBL/GenBank/DDBJ databases">
        <authorList>
            <person name="Zhao Q."/>
        </authorList>
    </citation>
    <scope>NUCLEOTIDE SEQUENCE</scope>
    <source>
        <strain evidence="15">cv. W1943</strain>
    </source>
</reference>
<dbReference type="FunFam" id="1.10.10.410:FF:000001">
    <property type="entry name" value="Aspartyl/glutamyl-tRNA(Asn/Gln) amidotransferase subunit B"/>
    <property type="match status" value="1"/>
</dbReference>
<accession>A0A0E0R9H7</accession>
<comment type="subunit">
    <text evidence="2">Heterotrimer of A, B and C subunits.</text>
</comment>
<comment type="subunit">
    <text evidence="11">Subunit of the heterotrimeric GatCAB amidotransferase (AdT) complex, composed of A, B and C subunits.</text>
</comment>
<feature type="region of interest" description="Disordered" evidence="12">
    <location>
        <begin position="496"/>
        <end position="516"/>
    </location>
</feature>
<comment type="function">
    <text evidence="11">Allows the formation of correctly charged Gln-tRNA(Gln) through the transamidation of misacylated Glu-tRNA(Gln) in chloroplasts and mitochondria. The reaction takes place in the presence of glutamine and ATP through an activated gamma-phospho-Glu-tRNA(Gln).</text>
</comment>
<dbReference type="GO" id="GO:0009507">
    <property type="term" value="C:chloroplast"/>
    <property type="evidence" value="ECO:0007669"/>
    <property type="project" value="UniProtKB-SubCell"/>
</dbReference>
<keyword evidence="5 11" id="KW-0067">ATP-binding</keyword>
<keyword evidence="15" id="KW-1185">Reference proteome</keyword>
<evidence type="ECO:0000256" key="11">
    <source>
        <dbReference type="HAMAP-Rule" id="MF_03147"/>
    </source>
</evidence>
<evidence type="ECO:0000259" key="13">
    <source>
        <dbReference type="SMART" id="SM00845"/>
    </source>
</evidence>
<dbReference type="FunFam" id="1.10.150.380:FF:000001">
    <property type="entry name" value="Aspartyl/glutamyl-tRNA(Asn/Gln) amidotransferase subunit B"/>
    <property type="match status" value="1"/>
</dbReference>
<dbReference type="Proteomes" id="UP000008022">
    <property type="component" value="Unassembled WGS sequence"/>
</dbReference>
<comment type="catalytic activity">
    <reaction evidence="10 11">
        <text>L-glutamyl-tRNA(Gln) + L-glutamine + ATP + H2O = L-glutaminyl-tRNA(Gln) + L-glutamate + ADP + phosphate + H(+)</text>
        <dbReference type="Rhea" id="RHEA:17521"/>
        <dbReference type="Rhea" id="RHEA-COMP:9681"/>
        <dbReference type="Rhea" id="RHEA-COMP:9684"/>
        <dbReference type="ChEBI" id="CHEBI:15377"/>
        <dbReference type="ChEBI" id="CHEBI:15378"/>
        <dbReference type="ChEBI" id="CHEBI:29985"/>
        <dbReference type="ChEBI" id="CHEBI:30616"/>
        <dbReference type="ChEBI" id="CHEBI:43474"/>
        <dbReference type="ChEBI" id="CHEBI:58359"/>
        <dbReference type="ChEBI" id="CHEBI:78520"/>
        <dbReference type="ChEBI" id="CHEBI:78521"/>
        <dbReference type="ChEBI" id="CHEBI:456216"/>
    </reaction>
</comment>
<feature type="compositionally biased region" description="Low complexity" evidence="12">
    <location>
        <begin position="323"/>
        <end position="339"/>
    </location>
</feature>
<keyword evidence="11" id="KW-0934">Plastid</keyword>
<dbReference type="EC" id="6.3.5.-" evidence="11"/>
<dbReference type="InterPro" id="IPR017959">
    <property type="entry name" value="Asn/Gln-tRNA_amidoTrfase_suB/E"/>
</dbReference>
<sequence length="1064" mass="118668">MPKRRRGVRPPPPDPSPAPATIDYSLTYKEIAASGAPGAVDFVKNHGLYLLLLETPSGFSIFSLCGVYIHLPDAIQNIWAMFGTYRSAHDVIWLKEFQKFDDKSSAINVDTGVNKQLTEMIMKWRRPRQKLGIPCLCDEVVMDVMWAMKRLIRYFVPTETPELAEEDSLTMSQGLRMFLSRYGFEIKPEMVYNDIVRAASIVFRCDAVEKDLYEHLQHLGRHLKNVSGIDYENWGTVKLATAFKIICSRKIDKSDEMFSDDVRSKLLDDADKYKDLVFSTGCIANYKKILGLNILRNDKMDQLAELVKVARIKAEHVRVPENQSAAGSSSISEQQQQSAFGTAPVHTPQHIPTKNISIYFLLIFSWTAVERMGRHQGHSPQRPYLGGRDGTRAPRIEAAPAMLPAEAVTVYNDIVRAAAIVFRCDAVEKDLYEHLQHLGRHLKNVSGIDYENWGTVKLATAFKIICSRKIDKSDEMFSDDVRSKLLDDADKYKDLGLEPGATRRPGPGPPSRSLPALGRTMALTLLRGMRTPVVARRNAGLFFTTLQSPLLSRFTMRAESARAAAPKSIQLATKEAAEQKAQGFEAVIGIETHVQLSTVTKAFCSCPYSYGSQPNSTVCPTCMGHPGTLPVLNAKVVECAVRLGLALNCEIAMTSKFDRKQYFYPDLPKGYQISQFDIPIAKEGYLDLDLPVEFGGGHRRFGVTRVHMEEDAGKLLHSESGSYSQVDLNRAGVPLLEIVSEPDMRTGIEAAEYGAELQRLVRYLGVSNGNMQEGSLRCDVNVSVRPIGQSNFGTKVEIKNMNSFSAISRAIDYEISRQILLHKEGQADQIVQETRLWDESSQKTFTMRKKEGLADYRYFPEPDLPEVVLTSEYIDEIQNSMPELPEAKRRRFENMGLSMQDVLFLANDDNVARFFDSTLEHGADAKLAANWIMGDIAAYLKNEKLSIDEIKLTPLELSELIASIRNGTISGKIGKEILIELIAKGGTVKSVIEEKDLVQIADPAAIEAMVDQVLADNPKQLEQYRSGKTKLQGFFAGQVMKASKGKANPVLLNKILGEKLKANS</sequence>
<evidence type="ECO:0000256" key="7">
    <source>
        <dbReference type="ARBA" id="ARBA00023128"/>
    </source>
</evidence>
<comment type="function">
    <text evidence="8">Allows the formation of correctly charged Asn-tRNA(Asn) or Gln-tRNA(Gln) through the transamidation of misacylated Asp-tRNA(Asn) or Glu-tRNA(Gln) in organisms which lack either or both of asparaginyl-tRNA or glutaminyl-tRNA synthetases. The reaction takes place in the presence of glutamine and ATP through an activated phospho-Asp-tRNA(Asn) or phospho-Glu-tRNA(Gln).</text>
</comment>
<dbReference type="AlphaFoldDB" id="A0A0E0R9H7"/>
<evidence type="ECO:0000256" key="3">
    <source>
        <dbReference type="ARBA" id="ARBA00022598"/>
    </source>
</evidence>
<dbReference type="Pfam" id="PF02934">
    <property type="entry name" value="GatB_N"/>
    <property type="match status" value="1"/>
</dbReference>
<dbReference type="SMART" id="SM00845">
    <property type="entry name" value="GatB_Yqey"/>
    <property type="match status" value="1"/>
</dbReference>
<dbReference type="Gene3D" id="1.10.10.410">
    <property type="match status" value="1"/>
</dbReference>
<feature type="domain" description="Asn/Gln amidotransferase" evidence="13">
    <location>
        <begin position="913"/>
        <end position="1060"/>
    </location>
</feature>
<dbReference type="NCBIfam" id="TIGR00133">
    <property type="entry name" value="gatB"/>
    <property type="match status" value="1"/>
</dbReference>
<feature type="region of interest" description="Disordered" evidence="12">
    <location>
        <begin position="321"/>
        <end position="346"/>
    </location>
</feature>
<dbReference type="GO" id="GO:0005739">
    <property type="term" value="C:mitochondrion"/>
    <property type="evidence" value="ECO:0007669"/>
    <property type="project" value="UniProtKB-SubCell"/>
</dbReference>
<name>A0A0E0R9H7_ORYRU</name>
<dbReference type="EnsemblPlants" id="ORUFI11G17500.1">
    <property type="protein sequence ID" value="ORUFI11G17500.1"/>
    <property type="gene ID" value="ORUFI11G17500"/>
</dbReference>
<dbReference type="Gene3D" id="1.10.150.380">
    <property type="entry name" value="GatB domain, N-terminal subdomain"/>
    <property type="match status" value="1"/>
</dbReference>
<dbReference type="eggNOG" id="KOG2438">
    <property type="taxonomic scope" value="Eukaryota"/>
</dbReference>
<dbReference type="Pfam" id="PF02637">
    <property type="entry name" value="GatB_Yqey"/>
    <property type="match status" value="1"/>
</dbReference>
<evidence type="ECO:0000313" key="15">
    <source>
        <dbReference type="Proteomes" id="UP000008022"/>
    </source>
</evidence>
<keyword evidence="3 11" id="KW-0436">Ligase</keyword>
<dbReference type="STRING" id="4529.A0A0E0R9H7"/>
<proteinExistence type="inferred from homology"/>
<dbReference type="GO" id="GO:0032543">
    <property type="term" value="P:mitochondrial translation"/>
    <property type="evidence" value="ECO:0007669"/>
    <property type="project" value="UniProtKB-UniRule"/>
</dbReference>
<evidence type="ECO:0000256" key="6">
    <source>
        <dbReference type="ARBA" id="ARBA00022917"/>
    </source>
</evidence>
<dbReference type="InterPro" id="IPR006075">
    <property type="entry name" value="Asn/Gln-tRNA_Trfase_suB/E_cat"/>
</dbReference>
<dbReference type="HOGENOM" id="CLU_010443_0_0_1"/>
<dbReference type="InterPro" id="IPR014746">
    <property type="entry name" value="Gln_synth/guanido_kin_cat_dom"/>
</dbReference>
<dbReference type="Gramene" id="ORUFI11G17500.1">
    <property type="protein sequence ID" value="ORUFI11G17500.1"/>
    <property type="gene ID" value="ORUFI11G17500"/>
</dbReference>
<evidence type="ECO:0000256" key="9">
    <source>
        <dbReference type="ARBA" id="ARBA00047380"/>
    </source>
</evidence>
<keyword evidence="4 11" id="KW-0547">Nucleotide-binding</keyword>
<evidence type="ECO:0000256" key="5">
    <source>
        <dbReference type="ARBA" id="ARBA00022840"/>
    </source>
</evidence>
<dbReference type="GO" id="GO:0030956">
    <property type="term" value="C:glutamyl-tRNA(Gln) amidotransferase complex"/>
    <property type="evidence" value="ECO:0007669"/>
    <property type="project" value="UniProtKB-UniRule"/>
</dbReference>
<keyword evidence="6 11" id="KW-0648">Protein biosynthesis</keyword>
<gene>
    <name evidence="11" type="primary">GATB</name>
</gene>
<evidence type="ECO:0000256" key="10">
    <source>
        <dbReference type="ARBA" id="ARBA00047913"/>
    </source>
</evidence>
<dbReference type="SUPFAM" id="SSF89095">
    <property type="entry name" value="GatB/YqeY motif"/>
    <property type="match status" value="1"/>
</dbReference>
<evidence type="ECO:0000256" key="4">
    <source>
        <dbReference type="ARBA" id="ARBA00022741"/>
    </source>
</evidence>
<evidence type="ECO:0000256" key="8">
    <source>
        <dbReference type="ARBA" id="ARBA00024799"/>
    </source>
</evidence>
<comment type="catalytic activity">
    <reaction evidence="9">
        <text>L-aspartyl-tRNA(Asn) + L-glutamine + ATP + H2O = L-asparaginyl-tRNA(Asn) + L-glutamate + ADP + phosphate + 2 H(+)</text>
        <dbReference type="Rhea" id="RHEA:14513"/>
        <dbReference type="Rhea" id="RHEA-COMP:9674"/>
        <dbReference type="Rhea" id="RHEA-COMP:9677"/>
        <dbReference type="ChEBI" id="CHEBI:15377"/>
        <dbReference type="ChEBI" id="CHEBI:15378"/>
        <dbReference type="ChEBI" id="CHEBI:29985"/>
        <dbReference type="ChEBI" id="CHEBI:30616"/>
        <dbReference type="ChEBI" id="CHEBI:43474"/>
        <dbReference type="ChEBI" id="CHEBI:58359"/>
        <dbReference type="ChEBI" id="CHEBI:78515"/>
        <dbReference type="ChEBI" id="CHEBI:78516"/>
        <dbReference type="ChEBI" id="CHEBI:456216"/>
    </reaction>
</comment>
<dbReference type="InterPro" id="IPR042114">
    <property type="entry name" value="GatB_C_1"/>
</dbReference>
<comment type="subcellular location">
    <subcellularLocation>
        <location evidence="11">Mitochondrion</location>
    </subcellularLocation>
    <subcellularLocation>
        <location evidence="11">Plastid</location>
        <location evidence="11">Chloroplast</location>
    </subcellularLocation>
</comment>
<dbReference type="GO" id="GO:0050567">
    <property type="term" value="F:glutaminyl-tRNA synthase (glutamine-hydrolyzing) activity"/>
    <property type="evidence" value="ECO:0007669"/>
    <property type="project" value="UniProtKB-UniRule"/>
</dbReference>
<dbReference type="InterPro" id="IPR023168">
    <property type="entry name" value="GatB_Yqey_C_2"/>
</dbReference>
<dbReference type="InterPro" id="IPR018027">
    <property type="entry name" value="Asn/Gln_amidotransferase"/>
</dbReference>
<dbReference type="InterPro" id="IPR004413">
    <property type="entry name" value="GatB"/>
</dbReference>
<keyword evidence="7 11" id="KW-0496">Mitochondrion</keyword>
<dbReference type="GO" id="GO:0070681">
    <property type="term" value="P:glutaminyl-tRNAGln biosynthesis via transamidation"/>
    <property type="evidence" value="ECO:0007669"/>
    <property type="project" value="UniProtKB-UniRule"/>
</dbReference>
<comment type="similarity">
    <text evidence="1 11">Belongs to the GatB/GatE family. GatB subfamily.</text>
</comment>
<dbReference type="PANTHER" id="PTHR11659">
    <property type="entry name" value="GLUTAMYL-TRNA GLN AMIDOTRANSFERASE SUBUNIT B MITOCHONDRIAL AND PROKARYOTIC PET112-RELATED"/>
    <property type="match status" value="1"/>
</dbReference>
<dbReference type="GO" id="GO:0050566">
    <property type="term" value="F:asparaginyl-tRNA synthase (glutamine-hydrolyzing) activity"/>
    <property type="evidence" value="ECO:0007669"/>
    <property type="project" value="RHEA"/>
</dbReference>
<evidence type="ECO:0000256" key="2">
    <source>
        <dbReference type="ARBA" id="ARBA00011123"/>
    </source>
</evidence>
<evidence type="ECO:0000256" key="1">
    <source>
        <dbReference type="ARBA" id="ARBA00005306"/>
    </source>
</evidence>
<organism evidence="14 15">
    <name type="scientific">Oryza rufipogon</name>
    <name type="common">Brownbeard rice</name>
    <name type="synonym">Asian wild rice</name>
    <dbReference type="NCBI Taxonomy" id="4529"/>
    <lineage>
        <taxon>Eukaryota</taxon>
        <taxon>Viridiplantae</taxon>
        <taxon>Streptophyta</taxon>
        <taxon>Embryophyta</taxon>
        <taxon>Tracheophyta</taxon>
        <taxon>Spermatophyta</taxon>
        <taxon>Magnoliopsida</taxon>
        <taxon>Liliopsida</taxon>
        <taxon>Poales</taxon>
        <taxon>Poaceae</taxon>
        <taxon>BOP clade</taxon>
        <taxon>Oryzoideae</taxon>
        <taxon>Oryzeae</taxon>
        <taxon>Oryzinae</taxon>
        <taxon>Oryza</taxon>
    </lineage>
</organism>
<dbReference type="GO" id="GO:0005524">
    <property type="term" value="F:ATP binding"/>
    <property type="evidence" value="ECO:0007669"/>
    <property type="project" value="UniProtKB-KW"/>
</dbReference>
<evidence type="ECO:0000256" key="12">
    <source>
        <dbReference type="SAM" id="MobiDB-lite"/>
    </source>
</evidence>
<dbReference type="InterPro" id="IPR003789">
    <property type="entry name" value="Asn/Gln_tRNA_amidoTrase-B-like"/>
</dbReference>
<reference evidence="14" key="2">
    <citation type="submission" date="2015-06" db="UniProtKB">
        <authorList>
            <consortium name="EnsemblPlants"/>
        </authorList>
    </citation>
    <scope>IDENTIFICATION</scope>
</reference>
<protein>
    <recommendedName>
        <fullName evidence="11">Glutamyl-tRNA(Gln) amidotransferase subunit B, chloroplastic/mitochondrial</fullName>
        <shortName evidence="11">Glu-AdT subunit B</shortName>
        <ecNumber evidence="11">6.3.5.-</ecNumber>
    </recommendedName>
</protein>
<dbReference type="PANTHER" id="PTHR11659:SF0">
    <property type="entry name" value="GLUTAMYL-TRNA(GLN) AMIDOTRANSFERASE SUBUNIT B, MITOCHONDRIAL"/>
    <property type="match status" value="1"/>
</dbReference>
<evidence type="ECO:0000313" key="14">
    <source>
        <dbReference type="EnsemblPlants" id="ORUFI11G17500.1"/>
    </source>
</evidence>
<dbReference type="PROSITE" id="PS01234">
    <property type="entry name" value="GATB"/>
    <property type="match status" value="1"/>
</dbReference>
<dbReference type="NCBIfam" id="NF004012">
    <property type="entry name" value="PRK05477.1-2"/>
    <property type="match status" value="1"/>
</dbReference>
<dbReference type="SUPFAM" id="SSF55931">
    <property type="entry name" value="Glutamine synthetase/guanido kinase"/>
    <property type="match status" value="1"/>
</dbReference>
<dbReference type="InterPro" id="IPR017958">
    <property type="entry name" value="Gln-tRNA_amidoTrfase_suB_CS"/>
</dbReference>
<dbReference type="HAMAP" id="MF_00121">
    <property type="entry name" value="GatB"/>
    <property type="match status" value="1"/>
</dbReference>
<dbReference type="NCBIfam" id="NF004014">
    <property type="entry name" value="PRK05477.1-4"/>
    <property type="match status" value="1"/>
</dbReference>
<keyword evidence="11" id="KW-0150">Chloroplast</keyword>